<protein>
    <recommendedName>
        <fullName evidence="4 8">Profilin</fullName>
    </recommendedName>
</protein>
<name>A0A0U2V7H9_CALSV</name>
<dbReference type="Pfam" id="PF00235">
    <property type="entry name" value="Profilin"/>
    <property type="match status" value="1"/>
</dbReference>
<evidence type="ECO:0000256" key="1">
    <source>
        <dbReference type="ARBA" id="ARBA00004245"/>
    </source>
</evidence>
<dbReference type="AlphaFoldDB" id="A0A0U2V7H9"/>
<comment type="similarity">
    <text evidence="2 8">Belongs to the profilin family.</text>
</comment>
<keyword evidence="6 8" id="KW-0009">Actin-binding</keyword>
<proteinExistence type="evidence at transcript level"/>
<accession>A0A0U2V7H9</accession>
<dbReference type="SMART" id="SM00392">
    <property type="entry name" value="PROF"/>
    <property type="match status" value="1"/>
</dbReference>
<dbReference type="InterPro" id="IPR048278">
    <property type="entry name" value="PFN"/>
</dbReference>
<organism evidence="9">
    <name type="scientific">Calanus sinicus</name>
    <name type="common">Copepod</name>
    <dbReference type="NCBI Taxonomy" id="114070"/>
    <lineage>
        <taxon>Eukaryota</taxon>
        <taxon>Metazoa</taxon>
        <taxon>Ecdysozoa</taxon>
        <taxon>Arthropoda</taxon>
        <taxon>Crustacea</taxon>
        <taxon>Multicrustacea</taxon>
        <taxon>Hexanauplia</taxon>
        <taxon>Copepoda</taxon>
        <taxon>Calanoida</taxon>
        <taxon>Calanidae</taxon>
        <taxon>Calanus</taxon>
    </lineage>
</organism>
<reference evidence="9" key="1">
    <citation type="journal article" date="2015" name="Sci. Rep.">
        <title>Spliced leader RNA trans-splicing discovered in copepods.</title>
        <authorList>
            <person name="Yang F."/>
            <person name="Xu D."/>
            <person name="Zhuang Y."/>
            <person name="Yi X."/>
            <person name="Huang Y."/>
            <person name="Chen H."/>
            <person name="Lin S."/>
            <person name="Campbell D.A."/>
            <person name="Sturm N.R."/>
            <person name="Liu G."/>
            <person name="Zhang H."/>
        </authorList>
    </citation>
    <scope>NUCLEOTIDE SEQUENCE</scope>
</reference>
<evidence type="ECO:0000256" key="3">
    <source>
        <dbReference type="ARBA" id="ARBA00011583"/>
    </source>
</evidence>
<dbReference type="Gene3D" id="3.30.450.30">
    <property type="entry name" value="Dynein light chain 2a, cytoplasmic"/>
    <property type="match status" value="1"/>
</dbReference>
<keyword evidence="5" id="KW-0963">Cytoplasm</keyword>
<dbReference type="FunFam" id="3.30.450.30:FF:000001">
    <property type="entry name" value="Profilin"/>
    <property type="match status" value="1"/>
</dbReference>
<evidence type="ECO:0000313" key="9">
    <source>
        <dbReference type="EMBL" id="ALS04989.1"/>
    </source>
</evidence>
<dbReference type="GO" id="GO:0005856">
    <property type="term" value="C:cytoskeleton"/>
    <property type="evidence" value="ECO:0007669"/>
    <property type="project" value="UniProtKB-SubCell"/>
</dbReference>
<dbReference type="GO" id="GO:0005938">
    <property type="term" value="C:cell cortex"/>
    <property type="evidence" value="ECO:0007669"/>
    <property type="project" value="TreeGrafter"/>
</dbReference>
<dbReference type="SUPFAM" id="SSF55770">
    <property type="entry name" value="Profilin (actin-binding protein)"/>
    <property type="match status" value="1"/>
</dbReference>
<dbReference type="CDD" id="cd00148">
    <property type="entry name" value="PROF"/>
    <property type="match status" value="1"/>
</dbReference>
<comment type="subunit">
    <text evidence="3">Occurs in many kinds of cells as a complex with monomeric actin in a 1:1 ratio.</text>
</comment>
<evidence type="ECO:0000256" key="6">
    <source>
        <dbReference type="ARBA" id="ARBA00023203"/>
    </source>
</evidence>
<evidence type="ECO:0000256" key="8">
    <source>
        <dbReference type="RuleBase" id="RU003909"/>
    </source>
</evidence>
<dbReference type="InterPro" id="IPR005455">
    <property type="entry name" value="PFN_euk"/>
</dbReference>
<evidence type="ECO:0000256" key="7">
    <source>
        <dbReference type="ARBA" id="ARBA00023212"/>
    </source>
</evidence>
<dbReference type="InterPro" id="IPR036140">
    <property type="entry name" value="PFN_sf"/>
</dbReference>
<dbReference type="GO" id="GO:0003785">
    <property type="term" value="F:actin monomer binding"/>
    <property type="evidence" value="ECO:0007669"/>
    <property type="project" value="TreeGrafter"/>
</dbReference>
<comment type="subcellular location">
    <subcellularLocation>
        <location evidence="1">Cytoplasm</location>
        <location evidence="1">Cytoskeleton</location>
    </subcellularLocation>
</comment>
<sequence>MSWQDYVNTQLVGKNLKEAAIAGHDGNLWAKSANFNVTSGEIQTILQNYDTQHNLASTGFSLGGQRYFYLSGDEEVMRGKQGKGGVHLVKTNQALLVGVYEAPMEPSAAATATEKLGDYLKGVGY</sequence>
<dbReference type="PRINTS" id="PR00392">
    <property type="entry name" value="PROFILIN"/>
</dbReference>
<dbReference type="PANTHER" id="PTHR11604">
    <property type="entry name" value="PROFILIN"/>
    <property type="match status" value="1"/>
</dbReference>
<keyword evidence="7" id="KW-0206">Cytoskeleton</keyword>
<evidence type="ECO:0000256" key="4">
    <source>
        <dbReference type="ARBA" id="ARBA00013422"/>
    </source>
</evidence>
<evidence type="ECO:0000256" key="5">
    <source>
        <dbReference type="ARBA" id="ARBA00022490"/>
    </source>
</evidence>
<dbReference type="PRINTS" id="PR01640">
    <property type="entry name" value="PROFILINPLNT"/>
</dbReference>
<dbReference type="PANTHER" id="PTHR11604:SF0">
    <property type="entry name" value="PROFILIN"/>
    <property type="match status" value="1"/>
</dbReference>
<dbReference type="EMBL" id="KT755155">
    <property type="protein sequence ID" value="ALS04989.1"/>
    <property type="molecule type" value="mRNA"/>
</dbReference>
<evidence type="ECO:0000256" key="2">
    <source>
        <dbReference type="ARBA" id="ARBA00010058"/>
    </source>
</evidence>